<evidence type="ECO:0000259" key="5">
    <source>
        <dbReference type="Pfam" id="PF00534"/>
    </source>
</evidence>
<dbReference type="SUPFAM" id="SSF53756">
    <property type="entry name" value="UDP-Glycosyltransferase/glycogen phosphorylase"/>
    <property type="match status" value="1"/>
</dbReference>
<comment type="similarity">
    <text evidence="1">Belongs to the glycosyltransferase group 1 family. Glycosyltransferase 4 subfamily.</text>
</comment>
<feature type="transmembrane region" description="Helical" evidence="4">
    <location>
        <begin position="50"/>
        <end position="67"/>
    </location>
</feature>
<keyword evidence="4" id="KW-1133">Transmembrane helix</keyword>
<dbReference type="PANTHER" id="PTHR12526:SF640">
    <property type="entry name" value="COLANIC ACID BIOSYNTHESIS GLYCOSYLTRANSFERASE WCAL-RELATED"/>
    <property type="match status" value="1"/>
</dbReference>
<keyword evidence="3 6" id="KW-0808">Transferase</keyword>
<dbReference type="AlphaFoldDB" id="A0A414FW16"/>
<dbReference type="GO" id="GO:0016757">
    <property type="term" value="F:glycosyltransferase activity"/>
    <property type="evidence" value="ECO:0007669"/>
    <property type="project" value="UniProtKB-KW"/>
</dbReference>
<dbReference type="Proteomes" id="UP000284361">
    <property type="component" value="Unassembled WGS sequence"/>
</dbReference>
<keyword evidence="4" id="KW-0812">Transmembrane</keyword>
<dbReference type="EMBL" id="QSJG01000009">
    <property type="protein sequence ID" value="RHD55444.1"/>
    <property type="molecule type" value="Genomic_DNA"/>
</dbReference>
<dbReference type="CDD" id="cd03801">
    <property type="entry name" value="GT4_PimA-like"/>
    <property type="match status" value="1"/>
</dbReference>
<evidence type="ECO:0000256" key="1">
    <source>
        <dbReference type="ARBA" id="ARBA00009481"/>
    </source>
</evidence>
<dbReference type="InterPro" id="IPR001296">
    <property type="entry name" value="Glyco_trans_1"/>
</dbReference>
<gene>
    <name evidence="6" type="ORF">DW789_06400</name>
</gene>
<dbReference type="PANTHER" id="PTHR12526">
    <property type="entry name" value="GLYCOSYLTRANSFERASE"/>
    <property type="match status" value="1"/>
</dbReference>
<evidence type="ECO:0000256" key="3">
    <source>
        <dbReference type="ARBA" id="ARBA00022679"/>
    </source>
</evidence>
<feature type="domain" description="Glycosyl transferase family 1" evidence="5">
    <location>
        <begin position="165"/>
        <end position="318"/>
    </location>
</feature>
<proteinExistence type="inferred from homology"/>
<evidence type="ECO:0000256" key="4">
    <source>
        <dbReference type="SAM" id="Phobius"/>
    </source>
</evidence>
<dbReference type="Pfam" id="PF00534">
    <property type="entry name" value="Glycos_transf_1"/>
    <property type="match status" value="1"/>
</dbReference>
<sequence>MTKVLVIATSRKTRGGITSVIKAHETGKQWKEFHCKWIETHRDGNAIRKLYYLFTALIEYICLLPFYDIIHIHVATTQSARRKRLFLYPAIWFHKKTILHFHPSNEKFLYEPYNKKLYTSLFSKADLVLVLSEQWRIWIKDVLNIEKNIKILYNPCPNIKMHNTSKERTILFAGTIIKRKGYADLIKGFAKIANKYKDWKIIMAGNGEIENAKSIAKEYGIEKQVEFPGWIKGELKEKIFQKASIYCLASDGEGFPMGVLDAWAYGIPCIVTPVGGLPDIVVDGKNALIFNPGDYKALSQKLDILISNDNLRTAISNASLQLAETTFNINNINQQLGNIYRTLSK</sequence>
<dbReference type="RefSeq" id="WP_118164343.1">
    <property type="nucleotide sequence ID" value="NZ_JAQCSP010000018.1"/>
</dbReference>
<protein>
    <submittedName>
        <fullName evidence="6">Glycosyltransferase family 1 protein</fullName>
    </submittedName>
</protein>
<evidence type="ECO:0000313" key="7">
    <source>
        <dbReference type="Proteomes" id="UP000284361"/>
    </source>
</evidence>
<comment type="caution">
    <text evidence="6">The sequence shown here is derived from an EMBL/GenBank/DDBJ whole genome shotgun (WGS) entry which is preliminary data.</text>
</comment>
<evidence type="ECO:0000256" key="2">
    <source>
        <dbReference type="ARBA" id="ARBA00022676"/>
    </source>
</evidence>
<keyword evidence="2" id="KW-0328">Glycosyltransferase</keyword>
<evidence type="ECO:0000313" key="6">
    <source>
        <dbReference type="EMBL" id="RHD55444.1"/>
    </source>
</evidence>
<reference evidence="6 7" key="1">
    <citation type="submission" date="2018-08" db="EMBL/GenBank/DDBJ databases">
        <title>A genome reference for cultivated species of the human gut microbiota.</title>
        <authorList>
            <person name="Zou Y."/>
            <person name="Xue W."/>
            <person name="Luo G."/>
        </authorList>
    </citation>
    <scope>NUCLEOTIDE SEQUENCE [LARGE SCALE GENOMIC DNA]</scope>
    <source>
        <strain evidence="6 7">AM31-10</strain>
    </source>
</reference>
<organism evidence="6 7">
    <name type="scientific">Phocaeicola plebeius</name>
    <dbReference type="NCBI Taxonomy" id="310297"/>
    <lineage>
        <taxon>Bacteria</taxon>
        <taxon>Pseudomonadati</taxon>
        <taxon>Bacteroidota</taxon>
        <taxon>Bacteroidia</taxon>
        <taxon>Bacteroidales</taxon>
        <taxon>Bacteroidaceae</taxon>
        <taxon>Phocaeicola</taxon>
    </lineage>
</organism>
<dbReference type="Gene3D" id="3.40.50.2000">
    <property type="entry name" value="Glycogen Phosphorylase B"/>
    <property type="match status" value="2"/>
</dbReference>
<keyword evidence="4" id="KW-0472">Membrane</keyword>
<name>A0A414FW16_9BACT</name>
<accession>A0A414FW16</accession>